<gene>
    <name evidence="12" type="ORF">S7711_06501</name>
</gene>
<name>A0A084BB85_STACB</name>
<dbReference type="Pfam" id="PF00331">
    <property type="entry name" value="Glyco_hydro_10"/>
    <property type="match status" value="1"/>
</dbReference>
<dbReference type="SUPFAM" id="SSF51445">
    <property type="entry name" value="(Trans)glycosidases"/>
    <property type="match status" value="1"/>
</dbReference>
<dbReference type="InterPro" id="IPR017853">
    <property type="entry name" value="GH"/>
</dbReference>
<protein>
    <recommendedName>
        <fullName evidence="10">Beta-xylanase</fullName>
        <ecNumber evidence="10">3.2.1.8</ecNumber>
    </recommendedName>
</protein>
<sequence>MSGVVFSNPLPIEPRQASGLHAAMVAAGKEYFGTAVTVRNDQSETNIINNRNDFFSITPENAMKWDATEPNRNQFTFGGADQHANFATSRGYQLRCHTLVWHSQLPGWVANGNWNNQTLQQVMQTHINTVMSRYRGRCTHWDVVNEALNEDGTYRNSVFLRVIGEAYIPIAFRMALAVDPDTKLYYNDYNLEYGGAKTEGAIRIIRLIQSYGIRVDGLGLQGHMVTESTPTQSTPTPSRELMAGVLQRFADLNVDVAYTEVDIRMRTPDNAQKLQVHADAWARLVGSCMDVERCVGITVWGVSDRYSWVPNTFQGEGSALLWNNNYQRKPAYTSTLNTIISGASA</sequence>
<reference evidence="12 13" key="1">
    <citation type="journal article" date="2014" name="BMC Genomics">
        <title>Comparative genome sequencing reveals chemotype-specific gene clusters in the toxigenic black mold Stachybotrys.</title>
        <authorList>
            <person name="Semeiks J."/>
            <person name="Borek D."/>
            <person name="Otwinowski Z."/>
            <person name="Grishin N.V."/>
        </authorList>
    </citation>
    <scope>NUCLEOTIDE SEQUENCE [LARGE SCALE GENOMIC DNA]</scope>
    <source>
        <strain evidence="13">CBS 109288 / IBT 7711</strain>
    </source>
</reference>
<dbReference type="PANTHER" id="PTHR31490:SF35">
    <property type="entry name" value="ENDO-1,4-BETA-XYLANASE"/>
    <property type="match status" value="1"/>
</dbReference>
<keyword evidence="13" id="KW-1185">Reference proteome</keyword>
<dbReference type="InterPro" id="IPR001000">
    <property type="entry name" value="GH10_dom"/>
</dbReference>
<evidence type="ECO:0000256" key="10">
    <source>
        <dbReference type="RuleBase" id="RU361174"/>
    </source>
</evidence>
<evidence type="ECO:0000256" key="1">
    <source>
        <dbReference type="ARBA" id="ARBA00000681"/>
    </source>
</evidence>
<keyword evidence="8 10" id="KW-0119">Carbohydrate metabolism</keyword>
<evidence type="ECO:0000313" key="13">
    <source>
        <dbReference type="Proteomes" id="UP000028045"/>
    </source>
</evidence>
<evidence type="ECO:0000256" key="7">
    <source>
        <dbReference type="ARBA" id="ARBA00022801"/>
    </source>
</evidence>
<dbReference type="Gene3D" id="3.20.20.80">
    <property type="entry name" value="Glycosidases"/>
    <property type="match status" value="1"/>
</dbReference>
<dbReference type="HOGENOM" id="CLU_020161_1_0_1"/>
<dbReference type="GO" id="GO:0045493">
    <property type="term" value="P:xylan catabolic process"/>
    <property type="evidence" value="ECO:0007669"/>
    <property type="project" value="UniProtKB-KW"/>
</dbReference>
<dbReference type="GO" id="GO:0005576">
    <property type="term" value="C:extracellular region"/>
    <property type="evidence" value="ECO:0007669"/>
    <property type="project" value="UniProtKB-SubCell"/>
</dbReference>
<comment type="similarity">
    <text evidence="4 10">Belongs to the glycosyl hydrolase 10 (cellulase F) family.</text>
</comment>
<evidence type="ECO:0000256" key="6">
    <source>
        <dbReference type="ARBA" id="ARBA00022651"/>
    </source>
</evidence>
<dbReference type="PANTHER" id="PTHR31490">
    <property type="entry name" value="GLYCOSYL HYDROLASE"/>
    <property type="match status" value="1"/>
</dbReference>
<dbReference type="PRINTS" id="PR00134">
    <property type="entry name" value="GLHYDRLASE10"/>
</dbReference>
<comment type="catalytic activity">
    <reaction evidence="1 10">
        <text>Endohydrolysis of (1-&gt;4)-beta-D-xylosidic linkages in xylans.</text>
        <dbReference type="EC" id="3.2.1.8"/>
    </reaction>
</comment>
<keyword evidence="5" id="KW-0964">Secreted</keyword>
<evidence type="ECO:0000256" key="3">
    <source>
        <dbReference type="ARBA" id="ARBA00004851"/>
    </source>
</evidence>
<feature type="domain" description="GH10" evidence="11">
    <location>
        <begin position="18"/>
        <end position="338"/>
    </location>
</feature>
<keyword evidence="7 10" id="KW-0378">Hydrolase</keyword>
<accession>A0A084BB85</accession>
<dbReference type="PROSITE" id="PS51760">
    <property type="entry name" value="GH10_2"/>
    <property type="match status" value="1"/>
</dbReference>
<evidence type="ECO:0000256" key="9">
    <source>
        <dbReference type="ARBA" id="ARBA00023326"/>
    </source>
</evidence>
<evidence type="ECO:0000256" key="4">
    <source>
        <dbReference type="ARBA" id="ARBA00007495"/>
    </source>
</evidence>
<evidence type="ECO:0000256" key="5">
    <source>
        <dbReference type="ARBA" id="ARBA00022525"/>
    </source>
</evidence>
<proteinExistence type="inferred from homology"/>
<organism evidence="12 13">
    <name type="scientific">Stachybotrys chartarum (strain CBS 109288 / IBT 7711)</name>
    <name type="common">Toxic black mold</name>
    <name type="synonym">Stilbospora chartarum</name>
    <dbReference type="NCBI Taxonomy" id="1280523"/>
    <lineage>
        <taxon>Eukaryota</taxon>
        <taxon>Fungi</taxon>
        <taxon>Dikarya</taxon>
        <taxon>Ascomycota</taxon>
        <taxon>Pezizomycotina</taxon>
        <taxon>Sordariomycetes</taxon>
        <taxon>Hypocreomycetidae</taxon>
        <taxon>Hypocreales</taxon>
        <taxon>Stachybotryaceae</taxon>
        <taxon>Stachybotrys</taxon>
    </lineage>
</organism>
<evidence type="ECO:0000259" key="11">
    <source>
        <dbReference type="PROSITE" id="PS51760"/>
    </source>
</evidence>
<evidence type="ECO:0000256" key="2">
    <source>
        <dbReference type="ARBA" id="ARBA00004613"/>
    </source>
</evidence>
<dbReference type="EC" id="3.2.1.8" evidence="10"/>
<evidence type="ECO:0000256" key="8">
    <source>
        <dbReference type="ARBA" id="ARBA00023277"/>
    </source>
</evidence>
<dbReference type="InterPro" id="IPR044846">
    <property type="entry name" value="GH10"/>
</dbReference>
<keyword evidence="10" id="KW-0326">Glycosidase</keyword>
<evidence type="ECO:0000313" key="12">
    <source>
        <dbReference type="EMBL" id="KEY74814.1"/>
    </source>
</evidence>
<dbReference type="Proteomes" id="UP000028045">
    <property type="component" value="Unassembled WGS sequence"/>
</dbReference>
<dbReference type="OrthoDB" id="3055998at2759"/>
<dbReference type="GO" id="GO:0031176">
    <property type="term" value="F:endo-1,4-beta-xylanase activity"/>
    <property type="evidence" value="ECO:0007669"/>
    <property type="project" value="UniProtKB-EC"/>
</dbReference>
<dbReference type="EMBL" id="KL647473">
    <property type="protein sequence ID" value="KEY74814.1"/>
    <property type="molecule type" value="Genomic_DNA"/>
</dbReference>
<dbReference type="SMART" id="SM00633">
    <property type="entry name" value="Glyco_10"/>
    <property type="match status" value="1"/>
</dbReference>
<keyword evidence="6" id="KW-0858">Xylan degradation</keyword>
<comment type="pathway">
    <text evidence="3">Glycan degradation; xylan degradation.</text>
</comment>
<dbReference type="AlphaFoldDB" id="A0A084BB85"/>
<keyword evidence="9 10" id="KW-0624">Polysaccharide degradation</keyword>
<comment type="subcellular location">
    <subcellularLocation>
        <location evidence="2">Secreted</location>
    </subcellularLocation>
</comment>